<dbReference type="Pfam" id="PF23409">
    <property type="entry name" value="Beta-prop_EML"/>
    <property type="match status" value="1"/>
</dbReference>
<evidence type="ECO:0000256" key="1">
    <source>
        <dbReference type="ARBA" id="ARBA00022574"/>
    </source>
</evidence>
<gene>
    <name evidence="6" type="ORF">LSTR_LSTR011808</name>
</gene>
<evidence type="ECO:0000256" key="3">
    <source>
        <dbReference type="PROSITE-ProRule" id="PRU00221"/>
    </source>
</evidence>
<dbReference type="InParanoid" id="A0A482WL78"/>
<feature type="repeat" description="WD" evidence="3">
    <location>
        <begin position="267"/>
        <end position="298"/>
    </location>
</feature>
<sequence length="544" mass="60912">MDVHPSREMVASGQRGGRNRKTQAHIRIWSTETLLTLYLFGMGEFEVGVTAVAYSQMNGGSYVLAVDGGRERILSVWQWQWGHLLGKVATMQEDMTGAAFHPLDDNLLITHGKGHLTFWTRRKDGFFERTDIVKPPSRTNVTCLQFESDGDVITADSDGFVTIYSVDSDGSYFVRMEFEAHNKAVTSMVMLSEGTLLTGGERDRRIVAWDSLQNYKKITDTKLPEIFGGVRSIYPQRPGRNDGNIYVGTIKNQIVEGSLQRRFNQVVFGHHKQLLGLAVHPDDDLFASAGHDKVIAMWRKHKLIWSTQIAYECTSLAFHPFGVVLSVGTADGHLIVLNSESGAMVATVRVCGSILSCQNFAPAGDMLAIGSQNGSIYLFRVSRDGFSYKKSNKIRGTQPIAQLDFSTDGYFLQVQTGDYDLVFWDIRNLSVEKSPVTMKDTKWYSQTCTLGYLIAGIWNNRYYPSTSMISTVNRSAAHDLMIVGDTEGYLRFFRHPCVSAKAEYHEEKVYSMQISCARFLFNDRCVVTAGGSDATLMLWDIVDD</sequence>
<feature type="domain" description="EML-like first beta-propeller" evidence="4">
    <location>
        <begin position="1"/>
        <end position="257"/>
    </location>
</feature>
<dbReference type="InterPro" id="IPR001680">
    <property type="entry name" value="WD40_rpt"/>
</dbReference>
<dbReference type="SUPFAM" id="SSF50998">
    <property type="entry name" value="Quinoprotein alcohol dehydrogenase-like"/>
    <property type="match status" value="2"/>
</dbReference>
<dbReference type="InterPro" id="IPR055439">
    <property type="entry name" value="Beta-prop_EML_1st"/>
</dbReference>
<name>A0A482WL78_LAOST</name>
<dbReference type="GO" id="GO:0008017">
    <property type="term" value="F:microtubule binding"/>
    <property type="evidence" value="ECO:0007669"/>
    <property type="project" value="TreeGrafter"/>
</dbReference>
<dbReference type="GO" id="GO:0005929">
    <property type="term" value="C:cilium"/>
    <property type="evidence" value="ECO:0007669"/>
    <property type="project" value="UniProtKB-ARBA"/>
</dbReference>
<dbReference type="PROSITE" id="PS50082">
    <property type="entry name" value="WD_REPEATS_2"/>
    <property type="match status" value="2"/>
</dbReference>
<reference evidence="6 7" key="1">
    <citation type="journal article" date="2017" name="Gigascience">
        <title>Genome sequence of the small brown planthopper, Laodelphax striatellus.</title>
        <authorList>
            <person name="Zhu J."/>
            <person name="Jiang F."/>
            <person name="Wang X."/>
            <person name="Yang P."/>
            <person name="Bao Y."/>
            <person name="Zhao W."/>
            <person name="Wang W."/>
            <person name="Lu H."/>
            <person name="Wang Q."/>
            <person name="Cui N."/>
            <person name="Li J."/>
            <person name="Chen X."/>
            <person name="Luo L."/>
            <person name="Yu J."/>
            <person name="Kang L."/>
            <person name="Cui F."/>
        </authorList>
    </citation>
    <scope>NUCLEOTIDE SEQUENCE [LARGE SCALE GENOMIC DNA]</scope>
    <source>
        <strain evidence="6">Lst14</strain>
    </source>
</reference>
<evidence type="ECO:0000259" key="4">
    <source>
        <dbReference type="Pfam" id="PF23409"/>
    </source>
</evidence>
<accession>A0A482WL78</accession>
<feature type="domain" description="EML-like second beta-propeller" evidence="5">
    <location>
        <begin position="274"/>
        <end position="540"/>
    </location>
</feature>
<dbReference type="EMBL" id="QKKF02031993">
    <property type="protein sequence ID" value="RZF34307.1"/>
    <property type="molecule type" value="Genomic_DNA"/>
</dbReference>
<comment type="caution">
    <text evidence="6">The sequence shown here is derived from an EMBL/GenBank/DDBJ whole genome shotgun (WGS) entry which is preliminary data.</text>
</comment>
<dbReference type="OrthoDB" id="47802at2759"/>
<organism evidence="6 7">
    <name type="scientific">Laodelphax striatellus</name>
    <name type="common">Small brown planthopper</name>
    <name type="synonym">Delphax striatella</name>
    <dbReference type="NCBI Taxonomy" id="195883"/>
    <lineage>
        <taxon>Eukaryota</taxon>
        <taxon>Metazoa</taxon>
        <taxon>Ecdysozoa</taxon>
        <taxon>Arthropoda</taxon>
        <taxon>Hexapoda</taxon>
        <taxon>Insecta</taxon>
        <taxon>Pterygota</taxon>
        <taxon>Neoptera</taxon>
        <taxon>Paraneoptera</taxon>
        <taxon>Hemiptera</taxon>
        <taxon>Auchenorrhyncha</taxon>
        <taxon>Fulgoroidea</taxon>
        <taxon>Delphacidae</taxon>
        <taxon>Criomorphinae</taxon>
        <taxon>Laodelphax</taxon>
    </lineage>
</organism>
<dbReference type="Gene3D" id="2.130.10.10">
    <property type="entry name" value="YVTN repeat-like/Quinoprotein amine dehydrogenase"/>
    <property type="match status" value="2"/>
</dbReference>
<evidence type="ECO:0000256" key="2">
    <source>
        <dbReference type="ARBA" id="ARBA00022737"/>
    </source>
</evidence>
<dbReference type="PANTHER" id="PTHR13720:SF55">
    <property type="entry name" value="ECHINODERM MICROTUBULE-ASSOCIATED PROTEIN-LIKE CG42247"/>
    <property type="match status" value="1"/>
</dbReference>
<dbReference type="PROSITE" id="PS00678">
    <property type="entry name" value="WD_REPEATS_1"/>
    <property type="match status" value="1"/>
</dbReference>
<protein>
    <submittedName>
        <fullName evidence="6">Uncharacterized protein</fullName>
    </submittedName>
</protein>
<dbReference type="InterPro" id="IPR019775">
    <property type="entry name" value="WD40_repeat_CS"/>
</dbReference>
<dbReference type="SMR" id="A0A482WL78"/>
<dbReference type="SMART" id="SM00320">
    <property type="entry name" value="WD40"/>
    <property type="match status" value="7"/>
</dbReference>
<dbReference type="FunFam" id="2.130.10.10:FF:000591">
    <property type="entry name" value="Echinoderm microtubule-associated protein-like CG42247"/>
    <property type="match status" value="1"/>
</dbReference>
<evidence type="ECO:0000313" key="6">
    <source>
        <dbReference type="EMBL" id="RZF34307.1"/>
    </source>
</evidence>
<dbReference type="Proteomes" id="UP000291343">
    <property type="component" value="Unassembled WGS sequence"/>
</dbReference>
<dbReference type="GO" id="GO:0072686">
    <property type="term" value="C:mitotic spindle"/>
    <property type="evidence" value="ECO:0007669"/>
    <property type="project" value="TreeGrafter"/>
</dbReference>
<dbReference type="InterPro" id="IPR050630">
    <property type="entry name" value="WD_repeat_EMAP"/>
</dbReference>
<dbReference type="GO" id="GO:0000226">
    <property type="term" value="P:microtubule cytoskeleton organization"/>
    <property type="evidence" value="ECO:0007669"/>
    <property type="project" value="TreeGrafter"/>
</dbReference>
<feature type="repeat" description="WD" evidence="3">
    <location>
        <begin position="178"/>
        <end position="210"/>
    </location>
</feature>
<dbReference type="Pfam" id="PF23414">
    <property type="entry name" value="Beta-prop_EML_2"/>
    <property type="match status" value="1"/>
</dbReference>
<evidence type="ECO:0000313" key="7">
    <source>
        <dbReference type="Proteomes" id="UP000291343"/>
    </source>
</evidence>
<dbReference type="PROSITE" id="PS50294">
    <property type="entry name" value="WD_REPEATS_REGION"/>
    <property type="match status" value="1"/>
</dbReference>
<proteinExistence type="predicted"/>
<dbReference type="InterPro" id="IPR015943">
    <property type="entry name" value="WD40/YVTN_repeat-like_dom_sf"/>
</dbReference>
<dbReference type="FunCoup" id="A0A482WL78">
    <property type="interactions" value="24"/>
</dbReference>
<dbReference type="AlphaFoldDB" id="A0A482WL78"/>
<dbReference type="PANTHER" id="PTHR13720">
    <property type="entry name" value="WD-40 REPEAT PROTEIN"/>
    <property type="match status" value="1"/>
</dbReference>
<evidence type="ECO:0000259" key="5">
    <source>
        <dbReference type="Pfam" id="PF23414"/>
    </source>
</evidence>
<keyword evidence="7" id="KW-1185">Reference proteome</keyword>
<dbReference type="InterPro" id="IPR055442">
    <property type="entry name" value="Beta-prop_EML-like_2nd"/>
</dbReference>
<keyword evidence="2" id="KW-0677">Repeat</keyword>
<dbReference type="InterPro" id="IPR011047">
    <property type="entry name" value="Quinoprotein_ADH-like_sf"/>
</dbReference>
<keyword evidence="1 3" id="KW-0853">WD repeat</keyword>
<dbReference type="STRING" id="195883.A0A482WL78"/>